<proteinExistence type="predicted"/>
<gene>
    <name evidence="2" type="ORF">M407DRAFT_43020</name>
</gene>
<dbReference type="EMBL" id="KN824185">
    <property type="protein sequence ID" value="KIO15351.1"/>
    <property type="molecule type" value="Genomic_DNA"/>
</dbReference>
<evidence type="ECO:0000256" key="1">
    <source>
        <dbReference type="SAM" id="MobiDB-lite"/>
    </source>
</evidence>
<reference evidence="2 3" key="1">
    <citation type="submission" date="2014-04" db="EMBL/GenBank/DDBJ databases">
        <authorList>
            <consortium name="DOE Joint Genome Institute"/>
            <person name="Kuo A."/>
            <person name="Girlanda M."/>
            <person name="Perotto S."/>
            <person name="Kohler A."/>
            <person name="Nagy L.G."/>
            <person name="Floudas D."/>
            <person name="Copeland A."/>
            <person name="Barry K.W."/>
            <person name="Cichocki N."/>
            <person name="Veneault-Fourrey C."/>
            <person name="LaButti K."/>
            <person name="Lindquist E.A."/>
            <person name="Lipzen A."/>
            <person name="Lundell T."/>
            <person name="Morin E."/>
            <person name="Murat C."/>
            <person name="Sun H."/>
            <person name="Tunlid A."/>
            <person name="Henrissat B."/>
            <person name="Grigoriev I.V."/>
            <person name="Hibbett D.S."/>
            <person name="Martin F."/>
            <person name="Nordberg H.P."/>
            <person name="Cantor M.N."/>
            <person name="Hua S.X."/>
        </authorList>
    </citation>
    <scope>NUCLEOTIDE SEQUENCE [LARGE SCALE GENOMIC DNA]</scope>
    <source>
        <strain evidence="2 3">MUT 4182</strain>
    </source>
</reference>
<keyword evidence="3" id="KW-1185">Reference proteome</keyword>
<feature type="region of interest" description="Disordered" evidence="1">
    <location>
        <begin position="1"/>
        <end position="49"/>
    </location>
</feature>
<protein>
    <submittedName>
        <fullName evidence="2">Uncharacterized protein</fullName>
    </submittedName>
</protein>
<evidence type="ECO:0000313" key="2">
    <source>
        <dbReference type="EMBL" id="KIO15351.1"/>
    </source>
</evidence>
<feature type="compositionally biased region" description="Polar residues" evidence="1">
    <location>
        <begin position="74"/>
        <end position="88"/>
    </location>
</feature>
<reference evidence="3" key="2">
    <citation type="submission" date="2015-01" db="EMBL/GenBank/DDBJ databases">
        <title>Evolutionary Origins and Diversification of the Mycorrhizal Mutualists.</title>
        <authorList>
            <consortium name="DOE Joint Genome Institute"/>
            <consortium name="Mycorrhizal Genomics Consortium"/>
            <person name="Kohler A."/>
            <person name="Kuo A."/>
            <person name="Nagy L.G."/>
            <person name="Floudas D."/>
            <person name="Copeland A."/>
            <person name="Barry K.W."/>
            <person name="Cichocki N."/>
            <person name="Veneault-Fourrey C."/>
            <person name="LaButti K."/>
            <person name="Lindquist E.A."/>
            <person name="Lipzen A."/>
            <person name="Lundell T."/>
            <person name="Morin E."/>
            <person name="Murat C."/>
            <person name="Riley R."/>
            <person name="Ohm R."/>
            <person name="Sun H."/>
            <person name="Tunlid A."/>
            <person name="Henrissat B."/>
            <person name="Grigoriev I.V."/>
            <person name="Hibbett D.S."/>
            <person name="Martin F."/>
        </authorList>
    </citation>
    <scope>NUCLEOTIDE SEQUENCE [LARGE SCALE GENOMIC DNA]</scope>
    <source>
        <strain evidence="3">MUT 4182</strain>
    </source>
</reference>
<feature type="region of interest" description="Disordered" evidence="1">
    <location>
        <begin position="68"/>
        <end position="88"/>
    </location>
</feature>
<dbReference type="AlphaFoldDB" id="A0A0C3PZM4"/>
<name>A0A0C3PZM4_9AGAM</name>
<feature type="non-terminal residue" evidence="2">
    <location>
        <position position="88"/>
    </location>
</feature>
<sequence>MRPRMLGEGPVGTGDDFENENVRRGNENTQTRTQKRRNKEQEDLEKAFALSRQSFADETRRVGEQTALFDDGTQLASPSAQNNNPFPL</sequence>
<evidence type="ECO:0000313" key="3">
    <source>
        <dbReference type="Proteomes" id="UP000054248"/>
    </source>
</evidence>
<dbReference type="Proteomes" id="UP000054248">
    <property type="component" value="Unassembled WGS sequence"/>
</dbReference>
<organism evidence="2 3">
    <name type="scientific">Tulasnella calospora MUT 4182</name>
    <dbReference type="NCBI Taxonomy" id="1051891"/>
    <lineage>
        <taxon>Eukaryota</taxon>
        <taxon>Fungi</taxon>
        <taxon>Dikarya</taxon>
        <taxon>Basidiomycota</taxon>
        <taxon>Agaricomycotina</taxon>
        <taxon>Agaricomycetes</taxon>
        <taxon>Cantharellales</taxon>
        <taxon>Tulasnellaceae</taxon>
        <taxon>Tulasnella</taxon>
    </lineage>
</organism>
<dbReference type="OrthoDB" id="4033880at2759"/>
<dbReference type="HOGENOM" id="CLU_2475152_0_0_1"/>
<accession>A0A0C3PZM4</accession>